<evidence type="ECO:0000259" key="1">
    <source>
        <dbReference type="Pfam" id="PF00149"/>
    </source>
</evidence>
<protein>
    <submittedName>
        <fullName evidence="2">Alkaline phosphatase</fullName>
    </submittedName>
</protein>
<proteinExistence type="predicted"/>
<organism evidence="2 3">
    <name type="scientific">Dyadobacter psychrotolerans</name>
    <dbReference type="NCBI Taxonomy" id="2541721"/>
    <lineage>
        <taxon>Bacteria</taxon>
        <taxon>Pseudomonadati</taxon>
        <taxon>Bacteroidota</taxon>
        <taxon>Cytophagia</taxon>
        <taxon>Cytophagales</taxon>
        <taxon>Spirosomataceae</taxon>
        <taxon>Dyadobacter</taxon>
    </lineage>
</organism>
<dbReference type="GO" id="GO:0016787">
    <property type="term" value="F:hydrolase activity"/>
    <property type="evidence" value="ECO:0007669"/>
    <property type="project" value="InterPro"/>
</dbReference>
<reference evidence="2 3" key="1">
    <citation type="submission" date="2019-03" db="EMBL/GenBank/DDBJ databases">
        <title>Dyadobacter AR-3-6 sp. nov., isolated from arctic soil.</title>
        <authorList>
            <person name="Chaudhary D.K."/>
        </authorList>
    </citation>
    <scope>NUCLEOTIDE SEQUENCE [LARGE SCALE GENOMIC DNA]</scope>
    <source>
        <strain evidence="2 3">AR-3-6</strain>
    </source>
</reference>
<comment type="caution">
    <text evidence="2">The sequence shown here is derived from an EMBL/GenBank/DDBJ whole genome shotgun (WGS) entry which is preliminary data.</text>
</comment>
<gene>
    <name evidence="2" type="ORF">E0F88_31545</name>
</gene>
<dbReference type="AlphaFoldDB" id="A0A4R5D6E3"/>
<evidence type="ECO:0000313" key="3">
    <source>
        <dbReference type="Proteomes" id="UP000294850"/>
    </source>
</evidence>
<keyword evidence="3" id="KW-1185">Reference proteome</keyword>
<accession>A0A4R5D6E3</accession>
<dbReference type="RefSeq" id="WP_131962444.1">
    <property type="nucleotide sequence ID" value="NZ_SMFL01000022.1"/>
</dbReference>
<feature type="domain" description="Calcineurin-like phosphoesterase" evidence="1">
    <location>
        <begin position="30"/>
        <end position="217"/>
    </location>
</feature>
<dbReference type="OrthoDB" id="9816081at2"/>
<name>A0A4R5D6E3_9BACT</name>
<dbReference type="InterPro" id="IPR051918">
    <property type="entry name" value="STPP_CPPED1"/>
</dbReference>
<dbReference type="InterPro" id="IPR004843">
    <property type="entry name" value="Calcineurin-like_PHP"/>
</dbReference>
<dbReference type="EMBL" id="SMFL01000022">
    <property type="protein sequence ID" value="TDE09019.1"/>
    <property type="molecule type" value="Genomic_DNA"/>
</dbReference>
<dbReference type="SUPFAM" id="SSF56300">
    <property type="entry name" value="Metallo-dependent phosphatases"/>
    <property type="match status" value="1"/>
</dbReference>
<dbReference type="Gene3D" id="3.60.21.10">
    <property type="match status" value="1"/>
</dbReference>
<dbReference type="PANTHER" id="PTHR43143:SF1">
    <property type="entry name" value="SERINE_THREONINE-PROTEIN PHOSPHATASE CPPED1"/>
    <property type="match status" value="1"/>
</dbReference>
<dbReference type="InterPro" id="IPR029052">
    <property type="entry name" value="Metallo-depent_PP-like"/>
</dbReference>
<dbReference type="Pfam" id="PF00149">
    <property type="entry name" value="Metallophos"/>
    <property type="match status" value="1"/>
</dbReference>
<dbReference type="Proteomes" id="UP000294850">
    <property type="component" value="Unassembled WGS sequence"/>
</dbReference>
<sequence>MKRRSFLQAASLSPLCLDTSDSFVKPKEIIRFGICADLHYDLIPDAAKRLGSFVDAMNQQKTDFIIQLGDFCMPKESNRPLLDVWNRFAGRKYHVIGNHDTEGGFTHAQVIDFWSAKEAYYSFEVNNYHFIVLNGNEKNPSGASRGYPRYIGQLQRQWLAQDLASTKLAVIVFCHQGIDNDVDGIEQGVAIRRIFENANQRAGYLKVQMVFSGHHHQDYQNLINGIQYIQINSMSYYWAGEKKNTTTYDMELLRSYSYLSSMLRYKDPLWARVSIFSDGSAQVNGRKSDFLDMTPVQANLKESESIYPVVSVVSNRSCKLAHV</sequence>
<evidence type="ECO:0000313" key="2">
    <source>
        <dbReference type="EMBL" id="TDE09019.1"/>
    </source>
</evidence>
<dbReference type="PANTHER" id="PTHR43143">
    <property type="entry name" value="METALLOPHOSPHOESTERASE, CALCINEURIN SUPERFAMILY"/>
    <property type="match status" value="1"/>
</dbReference>